<evidence type="ECO:0000313" key="3">
    <source>
        <dbReference type="Proteomes" id="UP000178270"/>
    </source>
</evidence>
<dbReference type="EMBL" id="MEUS01000001">
    <property type="protein sequence ID" value="OGC39072.1"/>
    <property type="molecule type" value="Genomic_DNA"/>
</dbReference>
<gene>
    <name evidence="2" type="ORF">A3K42_00690</name>
</gene>
<organism evidence="2 3">
    <name type="scientific">candidate division WWE3 bacterium RBG_13_37_7</name>
    <dbReference type="NCBI Taxonomy" id="1802609"/>
    <lineage>
        <taxon>Bacteria</taxon>
        <taxon>Katanobacteria</taxon>
    </lineage>
</organism>
<reference evidence="2 3" key="1">
    <citation type="journal article" date="2016" name="Nat. Commun.">
        <title>Thousands of microbial genomes shed light on interconnected biogeochemical processes in an aquifer system.</title>
        <authorList>
            <person name="Anantharaman K."/>
            <person name="Brown C.T."/>
            <person name="Hug L.A."/>
            <person name="Sharon I."/>
            <person name="Castelle C.J."/>
            <person name="Probst A.J."/>
            <person name="Thomas B.C."/>
            <person name="Singh A."/>
            <person name="Wilkins M.J."/>
            <person name="Karaoz U."/>
            <person name="Brodie E.L."/>
            <person name="Williams K.H."/>
            <person name="Hubbard S.S."/>
            <person name="Banfield J.F."/>
        </authorList>
    </citation>
    <scope>NUCLEOTIDE SEQUENCE [LARGE SCALE GENOMIC DNA]</scope>
</reference>
<evidence type="ECO:0000313" key="2">
    <source>
        <dbReference type="EMBL" id="OGC39072.1"/>
    </source>
</evidence>
<name>A0A1F4U2D7_UNCKA</name>
<accession>A0A1F4U2D7</accession>
<sequence>MHLEIIKPVYAEAAVKTTVINPLSGTFSSIGSVFGFVINLIIGVGWGMVFIMLALGFIKYVTSKGEKQATENAQNWLTYAVIGGIGLFAVMLIRTFIFNLLGLSEGAVDVGGGITKF</sequence>
<feature type="transmembrane region" description="Helical" evidence="1">
    <location>
        <begin position="33"/>
        <end position="55"/>
    </location>
</feature>
<dbReference type="AlphaFoldDB" id="A0A1F4U2D7"/>
<keyword evidence="1" id="KW-0472">Membrane</keyword>
<keyword evidence="1" id="KW-0812">Transmembrane</keyword>
<protein>
    <submittedName>
        <fullName evidence="2">Uncharacterized protein</fullName>
    </submittedName>
</protein>
<keyword evidence="1" id="KW-1133">Transmembrane helix</keyword>
<feature type="transmembrane region" description="Helical" evidence="1">
    <location>
        <begin position="76"/>
        <end position="97"/>
    </location>
</feature>
<proteinExistence type="predicted"/>
<evidence type="ECO:0000256" key="1">
    <source>
        <dbReference type="SAM" id="Phobius"/>
    </source>
</evidence>
<comment type="caution">
    <text evidence="2">The sequence shown here is derived from an EMBL/GenBank/DDBJ whole genome shotgun (WGS) entry which is preliminary data.</text>
</comment>
<dbReference type="Proteomes" id="UP000178270">
    <property type="component" value="Unassembled WGS sequence"/>
</dbReference>